<keyword evidence="2" id="KW-0472">Membrane</keyword>
<feature type="transmembrane region" description="Helical" evidence="2">
    <location>
        <begin position="184"/>
        <end position="203"/>
    </location>
</feature>
<sequence>EGGEAAALAAGAAGRGLAAADAAADALSAGLIAAALEASAAARGALGRLQGSLSDSLLSIVVGMALARALVSIQRGLACAADAPGGGGGAAAAADAAPVFAGAADAAGAPAVERWAAASAEPWASARPVGASAAAAPASAAAGAAARAAAAGLGAAAGGAAAGVAAGVATASTIAAAALAPVLLGWPALLAAPAGALAAGLAGRAAAVALAPLRLAALAALCAAGLARRCLAAAGRAAAGVLRLPLAPARLALAAPRRLAGLCAAAVRCGAAVAALELAALARLLAASAAAAVAAARLALLLPARCAALAASLTASTLLSLARAARELLLAPGRLLVLSALAAARLARLAVLLPARCVLLAARGIASVVGLAAGSLASLAPAARELGLASCLGYSGRALLVAALATGATGSVPAALLLLVGAALTAVLAPRAKVPAFGRCCGRRAPWAPWPQGHAVAPADAAGPHPSSGAAGGALLVSAPVPPPSPLRVPPGLELAGGWPAPPPAAPWPDVPLPPAAADAAPGSPALQGSIEDVPCAPRPPTTVTVGGHYIAAMNGTADVVKAIAHGSAPGTVLVLPCKRSRIRTFRQVHAHLAVEIPIYELLYGPFLVWCGRAPAFVHERLQAYRGELRPAQPAVSGGSGWCPQRRPLSLLDADGETITPQSSLVLSRPRFKYVSKLRHLRTMGFKSDESVLMELITRLKGDVHACVCELSGTASQSGPASQSGSGEKPTDQKKREWLRVYETAPAQLLNVYGPSKFAKLSDKQVWTQMQEPLKSGAVWMSEMCSKEPERRGVGINRFIHAMKTFCEYQNDPAVKKNNEAVLKPQLYEELYKEIDYILPALQYCLAPKKQYEKKGAALLRSSGTEEQVQATGRTPAELDKYAKQLYDWLDNADIMAMGDSIPDYVAVAVQKNKVKMAGKYNSMDCMRCFMHMVEYCMGFTPTEYTEELHQWFLKRQCRKWARHAAAELAYFGVVSCDTMTTALGRMRKALNSTSQVSVATMYVLFCETRQAINRYSLHGVWYLIDAYDKSKSVRANVSRVRPGLVSTRCHTIQLLEAIRSCVGVSLAVLRTLGGGVSDGGPCEVAYQLGRRRLCPKVESDGIPELRVLASCLSVLTQKVQTYARQPSQQYRGLVKAAKGLGIKYGKSHTVKKLALLVKRGMLQPSGTGACKRTYQELVSAAHARGASEYQRIKVQGRWITRRVSKATLEALVAEP</sequence>
<proteinExistence type="predicted"/>
<evidence type="ECO:0000313" key="4">
    <source>
        <dbReference type="Proteomes" id="UP001189429"/>
    </source>
</evidence>
<organism evidence="3 4">
    <name type="scientific">Prorocentrum cordatum</name>
    <dbReference type="NCBI Taxonomy" id="2364126"/>
    <lineage>
        <taxon>Eukaryota</taxon>
        <taxon>Sar</taxon>
        <taxon>Alveolata</taxon>
        <taxon>Dinophyceae</taxon>
        <taxon>Prorocentrales</taxon>
        <taxon>Prorocentraceae</taxon>
        <taxon>Prorocentrum</taxon>
    </lineage>
</organism>
<feature type="transmembrane region" description="Helical" evidence="2">
    <location>
        <begin position="153"/>
        <end position="178"/>
    </location>
</feature>
<evidence type="ECO:0000256" key="2">
    <source>
        <dbReference type="SAM" id="Phobius"/>
    </source>
</evidence>
<protein>
    <submittedName>
        <fullName evidence="3">Uncharacterized protein</fullName>
    </submittedName>
</protein>
<evidence type="ECO:0000256" key="1">
    <source>
        <dbReference type="SAM" id="MobiDB-lite"/>
    </source>
</evidence>
<keyword evidence="2" id="KW-0812">Transmembrane</keyword>
<feature type="non-terminal residue" evidence="3">
    <location>
        <position position="1"/>
    </location>
</feature>
<dbReference type="Proteomes" id="UP001189429">
    <property type="component" value="Unassembled WGS sequence"/>
</dbReference>
<gene>
    <name evidence="3" type="ORF">PCOR1329_LOCUS23864</name>
</gene>
<evidence type="ECO:0000313" key="3">
    <source>
        <dbReference type="EMBL" id="CAK0822987.1"/>
    </source>
</evidence>
<comment type="caution">
    <text evidence="3">The sequence shown here is derived from an EMBL/GenBank/DDBJ whole genome shotgun (WGS) entry which is preliminary data.</text>
</comment>
<name>A0ABN9RUH3_9DINO</name>
<feature type="region of interest" description="Disordered" evidence="1">
    <location>
        <begin position="714"/>
        <end position="734"/>
    </location>
</feature>
<keyword evidence="4" id="KW-1185">Reference proteome</keyword>
<keyword evidence="2" id="KW-1133">Transmembrane helix</keyword>
<feature type="transmembrane region" description="Helical" evidence="2">
    <location>
        <begin position="400"/>
        <end position="429"/>
    </location>
</feature>
<feature type="transmembrane region" description="Helical" evidence="2">
    <location>
        <begin position="215"/>
        <end position="239"/>
    </location>
</feature>
<feature type="compositionally biased region" description="Low complexity" evidence="1">
    <location>
        <begin position="714"/>
        <end position="727"/>
    </location>
</feature>
<dbReference type="EMBL" id="CAUYUJ010008136">
    <property type="protein sequence ID" value="CAK0822987.1"/>
    <property type="molecule type" value="Genomic_DNA"/>
</dbReference>
<accession>A0ABN9RUH3</accession>
<reference evidence="3" key="1">
    <citation type="submission" date="2023-10" db="EMBL/GenBank/DDBJ databases">
        <authorList>
            <person name="Chen Y."/>
            <person name="Shah S."/>
            <person name="Dougan E. K."/>
            <person name="Thang M."/>
            <person name="Chan C."/>
        </authorList>
    </citation>
    <scope>NUCLEOTIDE SEQUENCE [LARGE SCALE GENOMIC DNA]</scope>
</reference>